<keyword evidence="3" id="KW-0001">2Fe-2S</keyword>
<evidence type="ECO:0000313" key="11">
    <source>
        <dbReference type="EMBL" id="WTY39377.1"/>
    </source>
</evidence>
<evidence type="ECO:0000256" key="7">
    <source>
        <dbReference type="ARBA" id="ARBA00023004"/>
    </source>
</evidence>
<dbReference type="Pfam" id="PF00970">
    <property type="entry name" value="FAD_binding_6"/>
    <property type="match status" value="1"/>
</dbReference>
<organism evidence="11 12">
    <name type="scientific">Nocardia salmonicida</name>
    <dbReference type="NCBI Taxonomy" id="53431"/>
    <lineage>
        <taxon>Bacteria</taxon>
        <taxon>Bacillati</taxon>
        <taxon>Actinomycetota</taxon>
        <taxon>Actinomycetes</taxon>
        <taxon>Mycobacteriales</taxon>
        <taxon>Nocardiaceae</taxon>
        <taxon>Nocardia</taxon>
    </lineage>
</organism>
<dbReference type="PROSITE" id="PS00197">
    <property type="entry name" value="2FE2S_FER_1"/>
    <property type="match status" value="1"/>
</dbReference>
<dbReference type="InterPro" id="IPR017938">
    <property type="entry name" value="Riboflavin_synthase-like_b-brl"/>
</dbReference>
<evidence type="ECO:0000259" key="10">
    <source>
        <dbReference type="PROSITE" id="PS51384"/>
    </source>
</evidence>
<dbReference type="PRINTS" id="PR00371">
    <property type="entry name" value="FPNCR"/>
</dbReference>
<dbReference type="InterPro" id="IPR008333">
    <property type="entry name" value="Cbr1-like_FAD-bd_dom"/>
</dbReference>
<dbReference type="InterPro" id="IPR001433">
    <property type="entry name" value="OxRdtase_FAD/NAD-bd"/>
</dbReference>
<dbReference type="PANTHER" id="PTHR47354">
    <property type="entry name" value="NADH OXIDOREDUCTASE HCR"/>
    <property type="match status" value="1"/>
</dbReference>
<keyword evidence="7" id="KW-0408">Iron</keyword>
<evidence type="ECO:0000256" key="6">
    <source>
        <dbReference type="ARBA" id="ARBA00023002"/>
    </source>
</evidence>
<name>A0ABZ1NHV8_9NOCA</name>
<dbReference type="PROSITE" id="PS51085">
    <property type="entry name" value="2FE2S_FER_2"/>
    <property type="match status" value="1"/>
</dbReference>
<dbReference type="EMBL" id="CP109527">
    <property type="protein sequence ID" value="WTY39377.1"/>
    <property type="molecule type" value="Genomic_DNA"/>
</dbReference>
<dbReference type="GeneID" id="91375813"/>
<keyword evidence="4" id="KW-0479">Metal-binding</keyword>
<keyword evidence="5" id="KW-0274">FAD</keyword>
<dbReference type="InterPro" id="IPR001041">
    <property type="entry name" value="2Fe-2S_ferredoxin-type"/>
</dbReference>
<dbReference type="SUPFAM" id="SSF63380">
    <property type="entry name" value="Riboflavin synthase domain-like"/>
    <property type="match status" value="1"/>
</dbReference>
<protein>
    <submittedName>
        <fullName evidence="11">Ferredoxin--NADP reductase</fullName>
    </submittedName>
</protein>
<dbReference type="InterPro" id="IPR039261">
    <property type="entry name" value="FNR_nucleotide-bd"/>
</dbReference>
<evidence type="ECO:0000256" key="4">
    <source>
        <dbReference type="ARBA" id="ARBA00022723"/>
    </source>
</evidence>
<proteinExistence type="predicted"/>
<dbReference type="Pfam" id="PF00175">
    <property type="entry name" value="NAD_binding_1"/>
    <property type="match status" value="1"/>
</dbReference>
<dbReference type="RefSeq" id="WP_328661641.1">
    <property type="nucleotide sequence ID" value="NZ_CP108014.1"/>
</dbReference>
<sequence length="347" mass="37278">MSATGLEQHIYQVKVRDVIQETADAVSLTLDAVAGPAAPFDYQPGQFLTLRVPCPNGSLARCYSLSSSPHLPARPTITVKRVPDGRASNWIFDNASPGTVFDVLAPAGSFVPRDWTVPFLLVAAGSGITPIMSILRTALALHHNPITVAYANRTAESVIFTRELDALARCHPERLTLTHWLESESGRPTEVALRSWLTAPAESHAYLCGPAPFMAAARGALVANGLAAQHIHAETFLSLTTDAFSPPAQAVCDSASSSTATVELDDEIHSITWPAEAVLLDVLLARGLDAPYVCREGTCGGCAYTLRRGEVHLRENHTLDEHDLARGTRLACQSLPRSDILDVAFDL</sequence>
<evidence type="ECO:0000256" key="1">
    <source>
        <dbReference type="ARBA" id="ARBA00001974"/>
    </source>
</evidence>
<keyword evidence="6" id="KW-0560">Oxidoreductase</keyword>
<keyword evidence="2" id="KW-0285">Flavoprotein</keyword>
<reference evidence="11 12" key="1">
    <citation type="submission" date="2022-10" db="EMBL/GenBank/DDBJ databases">
        <title>The complete genomes of actinobacterial strains from the NBC collection.</title>
        <authorList>
            <person name="Joergensen T.S."/>
            <person name="Alvarez Arevalo M."/>
            <person name="Sterndorff E.B."/>
            <person name="Faurdal D."/>
            <person name="Vuksanovic O."/>
            <person name="Mourched A.-S."/>
            <person name="Charusanti P."/>
            <person name="Shaw S."/>
            <person name="Blin K."/>
            <person name="Weber T."/>
        </authorList>
    </citation>
    <scope>NUCLEOTIDE SEQUENCE [LARGE SCALE GENOMIC DNA]</scope>
    <source>
        <strain evidence="11 12">NBC_01413</strain>
    </source>
</reference>
<gene>
    <name evidence="11" type="ORF">OG308_16815</name>
</gene>
<dbReference type="PRINTS" id="PR00410">
    <property type="entry name" value="PHEHYDRXLASE"/>
</dbReference>
<dbReference type="InterPro" id="IPR050415">
    <property type="entry name" value="MRET"/>
</dbReference>
<evidence type="ECO:0000256" key="3">
    <source>
        <dbReference type="ARBA" id="ARBA00022714"/>
    </source>
</evidence>
<dbReference type="InterPro" id="IPR036010">
    <property type="entry name" value="2Fe-2S_ferredoxin-like_sf"/>
</dbReference>
<dbReference type="SUPFAM" id="SSF54292">
    <property type="entry name" value="2Fe-2S ferredoxin-like"/>
    <property type="match status" value="1"/>
</dbReference>
<dbReference type="Pfam" id="PF00111">
    <property type="entry name" value="Fer2"/>
    <property type="match status" value="1"/>
</dbReference>
<dbReference type="Gene3D" id="2.40.30.10">
    <property type="entry name" value="Translation factors"/>
    <property type="match status" value="1"/>
</dbReference>
<dbReference type="SUPFAM" id="SSF52343">
    <property type="entry name" value="Ferredoxin reductase-like, C-terminal NADP-linked domain"/>
    <property type="match status" value="1"/>
</dbReference>
<dbReference type="InterPro" id="IPR017927">
    <property type="entry name" value="FAD-bd_FR_type"/>
</dbReference>
<evidence type="ECO:0000256" key="5">
    <source>
        <dbReference type="ARBA" id="ARBA00022827"/>
    </source>
</evidence>
<dbReference type="InterPro" id="IPR001709">
    <property type="entry name" value="Flavoprot_Pyr_Nucl_cyt_Rdtase"/>
</dbReference>
<evidence type="ECO:0000313" key="12">
    <source>
        <dbReference type="Proteomes" id="UP001621418"/>
    </source>
</evidence>
<keyword evidence="8" id="KW-0411">Iron-sulfur</keyword>
<dbReference type="InterPro" id="IPR006058">
    <property type="entry name" value="2Fe2S_fd_BS"/>
</dbReference>
<dbReference type="Proteomes" id="UP001621418">
    <property type="component" value="Chromosome"/>
</dbReference>
<keyword evidence="12" id="KW-1185">Reference proteome</keyword>
<dbReference type="Gene3D" id="3.10.20.30">
    <property type="match status" value="1"/>
</dbReference>
<dbReference type="Gene3D" id="3.40.50.80">
    <property type="entry name" value="Nucleotide-binding domain of ferredoxin-NADP reductase (FNR) module"/>
    <property type="match status" value="1"/>
</dbReference>
<dbReference type="PANTHER" id="PTHR47354:SF8">
    <property type="entry name" value="1,2-PHENYLACETYL-COA EPOXIDASE, SUBUNIT E"/>
    <property type="match status" value="1"/>
</dbReference>
<comment type="cofactor">
    <cofactor evidence="1">
        <name>FAD</name>
        <dbReference type="ChEBI" id="CHEBI:57692"/>
    </cofactor>
</comment>
<feature type="domain" description="FAD-binding FR-type" evidence="10">
    <location>
        <begin position="8"/>
        <end position="113"/>
    </location>
</feature>
<dbReference type="PROSITE" id="PS51384">
    <property type="entry name" value="FAD_FR"/>
    <property type="match status" value="1"/>
</dbReference>
<dbReference type="CDD" id="cd00207">
    <property type="entry name" value="fer2"/>
    <property type="match status" value="1"/>
</dbReference>
<evidence type="ECO:0000259" key="9">
    <source>
        <dbReference type="PROSITE" id="PS51085"/>
    </source>
</evidence>
<dbReference type="InterPro" id="IPR012675">
    <property type="entry name" value="Beta-grasp_dom_sf"/>
</dbReference>
<accession>A0ABZ1NHV8</accession>
<dbReference type="CDD" id="cd06214">
    <property type="entry name" value="PA_degradation_oxidoreductase_like"/>
    <property type="match status" value="1"/>
</dbReference>
<feature type="domain" description="2Fe-2S ferredoxin-type" evidence="9">
    <location>
        <begin position="258"/>
        <end position="347"/>
    </location>
</feature>
<evidence type="ECO:0000256" key="8">
    <source>
        <dbReference type="ARBA" id="ARBA00023014"/>
    </source>
</evidence>
<evidence type="ECO:0000256" key="2">
    <source>
        <dbReference type="ARBA" id="ARBA00022630"/>
    </source>
</evidence>